<evidence type="ECO:0000313" key="4">
    <source>
        <dbReference type="Proteomes" id="UP000746690"/>
    </source>
</evidence>
<keyword evidence="4" id="KW-1185">Reference proteome</keyword>
<feature type="transmembrane region" description="Helical" evidence="1">
    <location>
        <begin position="43"/>
        <end position="63"/>
    </location>
</feature>
<accession>A0ABX1RW45</accession>
<feature type="transmembrane region" description="Helical" evidence="1">
    <location>
        <begin position="169"/>
        <end position="192"/>
    </location>
</feature>
<keyword evidence="1" id="KW-1133">Transmembrane helix</keyword>
<gene>
    <name evidence="3" type="ORF">HHX25_07690</name>
</gene>
<name>A0ABX1RW45_9FLAO</name>
<dbReference type="Pfam" id="PF05569">
    <property type="entry name" value="Peptidase_M56"/>
    <property type="match status" value="1"/>
</dbReference>
<dbReference type="Proteomes" id="UP000746690">
    <property type="component" value="Unassembled WGS sequence"/>
</dbReference>
<dbReference type="InterPro" id="IPR052173">
    <property type="entry name" value="Beta-lactam_resp_regulator"/>
</dbReference>
<keyword evidence="1" id="KW-0812">Transmembrane</keyword>
<evidence type="ECO:0000259" key="2">
    <source>
        <dbReference type="Pfam" id="PF05569"/>
    </source>
</evidence>
<dbReference type="EMBL" id="JABBHF010000004">
    <property type="protein sequence ID" value="NMH87381.1"/>
    <property type="molecule type" value="Genomic_DNA"/>
</dbReference>
<proteinExistence type="predicted"/>
<organism evidence="3 4">
    <name type="scientific">Flavivirga algicola</name>
    <dbReference type="NCBI Taxonomy" id="2729136"/>
    <lineage>
        <taxon>Bacteria</taxon>
        <taxon>Pseudomonadati</taxon>
        <taxon>Bacteroidota</taxon>
        <taxon>Flavobacteriia</taxon>
        <taxon>Flavobacteriales</taxon>
        <taxon>Flavobacteriaceae</taxon>
        <taxon>Flavivirga</taxon>
    </lineage>
</organism>
<feature type="transmembrane region" description="Helical" evidence="1">
    <location>
        <begin position="107"/>
        <end position="124"/>
    </location>
</feature>
<feature type="transmembrane region" description="Helical" evidence="1">
    <location>
        <begin position="212"/>
        <end position="232"/>
    </location>
</feature>
<feature type="transmembrane region" description="Helical" evidence="1">
    <location>
        <begin position="6"/>
        <end position="31"/>
    </location>
</feature>
<dbReference type="InterPro" id="IPR008756">
    <property type="entry name" value="Peptidase_M56"/>
</dbReference>
<dbReference type="CDD" id="cd07341">
    <property type="entry name" value="M56_BlaR1_MecR1_like"/>
    <property type="match status" value="1"/>
</dbReference>
<comment type="caution">
    <text evidence="3">The sequence shown here is derived from an EMBL/GenBank/DDBJ whole genome shotgun (WGS) entry which is preliminary data.</text>
</comment>
<protein>
    <submittedName>
        <fullName evidence="3">M56 family metallopeptidase</fullName>
    </submittedName>
</protein>
<evidence type="ECO:0000256" key="1">
    <source>
        <dbReference type="SAM" id="Phobius"/>
    </source>
</evidence>
<dbReference type="RefSeq" id="WP_169671850.1">
    <property type="nucleotide sequence ID" value="NZ_JABBHF010000004.1"/>
</dbReference>
<evidence type="ECO:0000313" key="3">
    <source>
        <dbReference type="EMBL" id="NMH87381.1"/>
    </source>
</evidence>
<feature type="transmembrane region" description="Helical" evidence="1">
    <location>
        <begin position="305"/>
        <end position="325"/>
    </location>
</feature>
<keyword evidence="1" id="KW-0472">Membrane</keyword>
<feature type="domain" description="Peptidase M56" evidence="2">
    <location>
        <begin position="25"/>
        <end position="265"/>
    </location>
</feature>
<dbReference type="PANTHER" id="PTHR34978">
    <property type="entry name" value="POSSIBLE SENSOR-TRANSDUCER PROTEIN BLAR"/>
    <property type="match status" value="1"/>
</dbReference>
<reference evidence="3 4" key="1">
    <citation type="submission" date="2020-04" db="EMBL/GenBank/DDBJ databases">
        <title>A Flavivirga sp. nov.</title>
        <authorList>
            <person name="Sun X."/>
        </authorList>
    </citation>
    <scope>NUCLEOTIDE SEQUENCE [LARGE SCALE GENOMIC DNA]</scope>
    <source>
        <strain evidence="3 4">Y03</strain>
    </source>
</reference>
<sequence length="570" mass="66707">MSDLLYAIVLNLFIDSLWLAGFSWLLLFILLRVISIKHATLRYTVSLIVFFGFFIILIILAIAQKSIYNLWLKPKILMFSDYISKTSFEFNLIEHIQLFVVNNSLNIFWFWFLGLSIFITKFLIQFGNFSRIQETTLTHSSLNQIKGKLAKQLGINKEIRLKETSNTSYAFTTGIFKPIIFFPAQALTGFSIESLEIILIHELVHIKRNDYVVNIAQLLLEIIFFFNPFVLFMSSIIRKERETSCDAIVIDHGYSKILYARALKNSYELHYKLALNFGQKNVFSRIKRLTPIPLNQRKNKSLSQLLMGGAALCIMLTTLGFGVSIKSNLSNTTIITKDTNVYPKLTFKEKTGTIIFHPDEHRSWHIHKNGEQDFYKDGVLKNEELDANFEYKEIDKGDFIEILFIDKLLKKEHKGAKKPKEIFDSKPFIEELYKDHGLKDKDYNINKLIRKFHITPFGDMYFNDKKVNTELKEKYLKKYPSEAFEYYHDYPLEKKAETIIFVEKMIQELQKDGLVNADFELAQVVFQLQKEDVLLLNGRKLSKKSTEKYLIYLNRFSAGFLYECHAFYLK</sequence>
<dbReference type="Gene3D" id="3.30.2010.10">
    <property type="entry name" value="Metalloproteases ('zincins'), catalytic domain"/>
    <property type="match status" value="1"/>
</dbReference>
<dbReference type="PANTHER" id="PTHR34978:SF3">
    <property type="entry name" value="SLR0241 PROTEIN"/>
    <property type="match status" value="1"/>
</dbReference>